<dbReference type="InterPro" id="IPR020845">
    <property type="entry name" value="AMP-binding_CS"/>
</dbReference>
<keyword evidence="8" id="KW-1185">Reference proteome</keyword>
<dbReference type="GO" id="GO:0005324">
    <property type="term" value="F:long-chain fatty acid transmembrane transporter activity"/>
    <property type="evidence" value="ECO:0007669"/>
    <property type="project" value="TreeGrafter"/>
</dbReference>
<dbReference type="InterPro" id="IPR000873">
    <property type="entry name" value="AMP-dep_synth/lig_dom"/>
</dbReference>
<dbReference type="GO" id="GO:0005777">
    <property type="term" value="C:peroxisome"/>
    <property type="evidence" value="ECO:0007669"/>
    <property type="project" value="TreeGrafter"/>
</dbReference>
<dbReference type="GO" id="GO:0005524">
    <property type="term" value="F:ATP binding"/>
    <property type="evidence" value="ECO:0007669"/>
    <property type="project" value="UniProtKB-KW"/>
</dbReference>
<proteinExistence type="inferred from homology"/>
<dbReference type="GO" id="GO:0009898">
    <property type="term" value="C:cytoplasmic side of plasma membrane"/>
    <property type="evidence" value="ECO:0007669"/>
    <property type="project" value="TreeGrafter"/>
</dbReference>
<reference evidence="7" key="1">
    <citation type="journal article" date="2020" name="Fungal Divers.">
        <title>Resolving the Mortierellaceae phylogeny through synthesis of multi-gene phylogenetics and phylogenomics.</title>
        <authorList>
            <person name="Vandepol N."/>
            <person name="Liber J."/>
            <person name="Desiro A."/>
            <person name="Na H."/>
            <person name="Kennedy M."/>
            <person name="Barry K."/>
            <person name="Grigoriev I.V."/>
            <person name="Miller A.N."/>
            <person name="O'Donnell K."/>
            <person name="Stajich J.E."/>
            <person name="Bonito G."/>
        </authorList>
    </citation>
    <scope>NUCLEOTIDE SEQUENCE</scope>
    <source>
        <strain evidence="7">KOD1015</strain>
    </source>
</reference>
<keyword evidence="4" id="KW-0067">ATP-binding</keyword>
<dbReference type="Proteomes" id="UP000780801">
    <property type="component" value="Unassembled WGS sequence"/>
</dbReference>
<accession>A0A9P6G3N2</accession>
<protein>
    <recommendedName>
        <fullName evidence="6">AMP-dependent synthetase/ligase domain-containing protein</fullName>
    </recommendedName>
</protein>
<evidence type="ECO:0000313" key="7">
    <source>
        <dbReference type="EMBL" id="KAF9586472.1"/>
    </source>
</evidence>
<evidence type="ECO:0000256" key="1">
    <source>
        <dbReference type="ARBA" id="ARBA00006432"/>
    </source>
</evidence>
<keyword evidence="5" id="KW-0732">Signal</keyword>
<dbReference type="PANTHER" id="PTHR43107">
    <property type="entry name" value="LONG-CHAIN FATTY ACID TRANSPORT PROTEIN"/>
    <property type="match status" value="1"/>
</dbReference>
<feature type="chain" id="PRO_5040245135" description="AMP-dependent synthetase/ligase domain-containing protein" evidence="5">
    <location>
        <begin position="20"/>
        <end position="640"/>
    </location>
</feature>
<gene>
    <name evidence="7" type="ORF">BGW38_004368</name>
</gene>
<evidence type="ECO:0000256" key="2">
    <source>
        <dbReference type="ARBA" id="ARBA00022598"/>
    </source>
</evidence>
<keyword evidence="2" id="KW-0436">Ligase</keyword>
<evidence type="ECO:0000259" key="6">
    <source>
        <dbReference type="Pfam" id="PF00501"/>
    </source>
</evidence>
<evidence type="ECO:0000256" key="4">
    <source>
        <dbReference type="ARBA" id="ARBA00022840"/>
    </source>
</evidence>
<dbReference type="Gene3D" id="3.40.50.12780">
    <property type="entry name" value="N-terminal domain of ligase-like"/>
    <property type="match status" value="2"/>
</dbReference>
<name>A0A9P6G3N2_9FUNG</name>
<feature type="domain" description="AMP-dependent synthetase/ligase" evidence="6">
    <location>
        <begin position="55"/>
        <end position="245"/>
    </location>
</feature>
<dbReference type="Pfam" id="PF00501">
    <property type="entry name" value="AMP-binding"/>
    <property type="match status" value="2"/>
</dbReference>
<dbReference type="AlphaFoldDB" id="A0A9P6G3N2"/>
<dbReference type="GO" id="GO:0005811">
    <property type="term" value="C:lipid droplet"/>
    <property type="evidence" value="ECO:0007669"/>
    <property type="project" value="TreeGrafter"/>
</dbReference>
<dbReference type="InterPro" id="IPR045851">
    <property type="entry name" value="AMP-bd_C_sf"/>
</dbReference>
<feature type="signal peptide" evidence="5">
    <location>
        <begin position="1"/>
        <end position="19"/>
    </location>
</feature>
<dbReference type="EMBL" id="JAABOA010000028">
    <property type="protein sequence ID" value="KAF9586472.1"/>
    <property type="molecule type" value="Genomic_DNA"/>
</dbReference>
<feature type="domain" description="AMP-dependent synthetase/ligase" evidence="6">
    <location>
        <begin position="255"/>
        <end position="406"/>
    </location>
</feature>
<dbReference type="PROSITE" id="PS00455">
    <property type="entry name" value="AMP_BINDING"/>
    <property type="match status" value="1"/>
</dbReference>
<dbReference type="GO" id="GO:0044539">
    <property type="term" value="P:long-chain fatty acid import into cell"/>
    <property type="evidence" value="ECO:0007669"/>
    <property type="project" value="TreeGrafter"/>
</dbReference>
<dbReference type="PANTHER" id="PTHR43107:SF15">
    <property type="entry name" value="FATTY ACID TRANSPORT PROTEIN 3, ISOFORM A"/>
    <property type="match status" value="1"/>
</dbReference>
<sequence length="640" mass="72509">MVSLMAALAVAGLAGYIDGRTRLWRDLSIAIPGFRSKIWFDRLIANNDVSFYNRFEEQCLQRPHNIALIFEGHSYTWKNLELESNRLAHWYQSKGIQPKDRVAMYMVNSPLFIISWLALLKIKAVPAFINNQLNGSVLLHSLKTAQGQLLIFDYELVEPLCESVEAIRELGYEIYTITPKEHVQGRFDDGDETIRFFGFVEWRQFGTGGFPKETRKDVVMNDPAALIFTSGTTGFPKAAVMDHGRCTPIVGIGQSWVSGSTVVLSRKFSTLTFWKEVREQEVTLIQYIGELCRYLLVAPKHPLDKENKVRMIYGNGMRPDIWQKFQDRFGIHDIFECFTMSEATGALFNRTGGDDGAGAVGFRGPITRAFQPALRLVKVDFDTEELVKDENGYCIECAPGETGELITLADNKTNLTRFVGYFNQPKMSNAKLIQNAFERDDQFMRTGDLLYRTKDHFWYFADRAGDTFRWKGENVSTAEVADTLGHLEEIAACTVYGVTIPGQDGRAGMVAIVLKESSSSSSSSSTPPTTTTMTRDASVEVEPARGGIRVDEKALEAFMERLGQHARKRLPSYAIPRFVRICGQDLEMTGTFKNKKIELKKEGFDLRLVNERLFWWTPQGRYQPFRETEHGLIQAGRARL</sequence>
<dbReference type="SUPFAM" id="SSF56801">
    <property type="entry name" value="Acetyl-CoA synthetase-like"/>
    <property type="match status" value="1"/>
</dbReference>
<comment type="caution">
    <text evidence="7">The sequence shown here is derived from an EMBL/GenBank/DDBJ whole genome shotgun (WGS) entry which is preliminary data.</text>
</comment>
<comment type="similarity">
    <text evidence="1">Belongs to the ATP-dependent AMP-binding enzyme family.</text>
</comment>
<evidence type="ECO:0000256" key="3">
    <source>
        <dbReference type="ARBA" id="ARBA00022741"/>
    </source>
</evidence>
<keyword evidence="3" id="KW-0547">Nucleotide-binding</keyword>
<dbReference type="OrthoDB" id="288590at2759"/>
<dbReference type="GO" id="GO:0004467">
    <property type="term" value="F:long-chain fatty acid-CoA ligase activity"/>
    <property type="evidence" value="ECO:0007669"/>
    <property type="project" value="TreeGrafter"/>
</dbReference>
<organism evidence="7 8">
    <name type="scientific">Lunasporangiospora selenospora</name>
    <dbReference type="NCBI Taxonomy" id="979761"/>
    <lineage>
        <taxon>Eukaryota</taxon>
        <taxon>Fungi</taxon>
        <taxon>Fungi incertae sedis</taxon>
        <taxon>Mucoromycota</taxon>
        <taxon>Mortierellomycotina</taxon>
        <taxon>Mortierellomycetes</taxon>
        <taxon>Mortierellales</taxon>
        <taxon>Mortierellaceae</taxon>
        <taxon>Lunasporangiospora</taxon>
    </lineage>
</organism>
<evidence type="ECO:0000256" key="5">
    <source>
        <dbReference type="SAM" id="SignalP"/>
    </source>
</evidence>
<dbReference type="Gene3D" id="3.30.300.30">
    <property type="match status" value="1"/>
</dbReference>
<evidence type="ECO:0000313" key="8">
    <source>
        <dbReference type="Proteomes" id="UP000780801"/>
    </source>
</evidence>
<dbReference type="InterPro" id="IPR042099">
    <property type="entry name" value="ANL_N_sf"/>
</dbReference>